<dbReference type="Gene3D" id="2.150.10.10">
    <property type="entry name" value="Serralysin-like metalloprotease, C-terminal"/>
    <property type="match status" value="1"/>
</dbReference>
<organism evidence="2">
    <name type="scientific">human gut metagenome</name>
    <dbReference type="NCBI Taxonomy" id="408170"/>
    <lineage>
        <taxon>unclassified sequences</taxon>
        <taxon>metagenomes</taxon>
        <taxon>organismal metagenomes</taxon>
    </lineage>
</organism>
<feature type="region of interest" description="Disordered" evidence="1">
    <location>
        <begin position="59"/>
        <end position="78"/>
    </location>
</feature>
<accession>K1U6W7</accession>
<dbReference type="EMBL" id="AJWZ01003802">
    <property type="protein sequence ID" value="EKC67231.1"/>
    <property type="molecule type" value="Genomic_DNA"/>
</dbReference>
<feature type="non-terminal residue" evidence="2">
    <location>
        <position position="247"/>
    </location>
</feature>
<comment type="caution">
    <text evidence="2">The sequence shown here is derived from an EMBL/GenBank/DDBJ whole genome shotgun (WGS) entry which is preliminary data.</text>
</comment>
<dbReference type="InterPro" id="IPR011049">
    <property type="entry name" value="Serralysin-like_metalloprot_C"/>
</dbReference>
<gene>
    <name evidence="2" type="ORF">OBE_05548</name>
</gene>
<proteinExistence type="predicted"/>
<protein>
    <submittedName>
        <fullName evidence="2">Hep_Hag repeat-containing protein</fullName>
    </submittedName>
</protein>
<sequence length="247" mass="26189">RRRSEIIPHAEGLQTHANKGNSHAEGRITVADGVASHAEGNETQASGDYSHAEGNSTVASGLNSHAEGQDTTAGAANAHAEGQGTLTSEVSGHVAGKYNAVVANGLFNFGIGSSNDKRKSAMIIDGTNGKVYFVDAGGYDGGTSIANAKSIQDILKDSGGVEIEQLDESFEFNKNAQFDVFNNIEDGLHIYVGTYRAQNTQIARMLRITQYTEAGETKVQYFEYQEEVGATSCSFINASVIRTESDG</sequence>
<dbReference type="SUPFAM" id="SSF101967">
    <property type="entry name" value="Adhesin YadA, collagen-binding domain"/>
    <property type="match status" value="1"/>
</dbReference>
<evidence type="ECO:0000313" key="2">
    <source>
        <dbReference type="EMBL" id="EKC67231.1"/>
    </source>
</evidence>
<reference evidence="2" key="1">
    <citation type="journal article" date="2013" name="Environ. Microbiol.">
        <title>Microbiota from the distal guts of lean and obese adolescents exhibit partial functional redundancy besides clear differences in community structure.</title>
        <authorList>
            <person name="Ferrer M."/>
            <person name="Ruiz A."/>
            <person name="Lanza F."/>
            <person name="Haange S.B."/>
            <person name="Oberbach A."/>
            <person name="Till H."/>
            <person name="Bargiela R."/>
            <person name="Campoy C."/>
            <person name="Segura M.T."/>
            <person name="Richter M."/>
            <person name="von Bergen M."/>
            <person name="Seifert J."/>
            <person name="Suarez A."/>
        </authorList>
    </citation>
    <scope>NUCLEOTIDE SEQUENCE</scope>
</reference>
<name>K1U6W7_9ZZZZ</name>
<dbReference type="AlphaFoldDB" id="K1U6W7"/>
<feature type="region of interest" description="Disordered" evidence="1">
    <location>
        <begin position="1"/>
        <end position="24"/>
    </location>
</feature>
<feature type="non-terminal residue" evidence="2">
    <location>
        <position position="1"/>
    </location>
</feature>
<evidence type="ECO:0000256" key="1">
    <source>
        <dbReference type="SAM" id="MobiDB-lite"/>
    </source>
</evidence>